<dbReference type="SUPFAM" id="SSF47323">
    <property type="entry name" value="Anticodon-binding domain of a subclass of class I aminoacyl-tRNA synthetases"/>
    <property type="match status" value="2"/>
</dbReference>
<protein>
    <recommendedName>
        <fullName evidence="2">Cysteinyl-tRNA ligase anticodon binding domain-containing protein</fullName>
    </recommendedName>
</protein>
<dbReference type="HOGENOM" id="CLU_297990_0_0_1"/>
<dbReference type="GO" id="GO:0006418">
    <property type="term" value="P:tRNA aminoacylation for protein translation"/>
    <property type="evidence" value="ECO:0007669"/>
    <property type="project" value="InterPro"/>
</dbReference>
<dbReference type="Proteomes" id="UP000013827">
    <property type="component" value="Unassembled WGS sequence"/>
</dbReference>
<reference evidence="3" key="2">
    <citation type="submission" date="2024-10" db="UniProtKB">
        <authorList>
            <consortium name="EnsemblProtists"/>
        </authorList>
    </citation>
    <scope>IDENTIFICATION</scope>
</reference>
<sequence>MACVSEGLAAARSRGSRGSRRGGGSGNRVTAPLAAAEPLAAADPRAVLEAVASNVQLQREHVIQRELIEAGVASTADARLRQKMSETFAAMLQGTGPSFSVLQGAPGAAPPPLAPLASLLVEGGEHIVLPEAAWAPHEGLLSCLTDIATGALAAPELPPLPSDDTLLPEMSQPMEQAQLQATFSVLQGAASAPHMGSVIRMLVQLAQLDGPLRMLGGQPSPCDLQTFQQHLSALANQLNTLHDPNFLGKELQSPVFARAKYELFALQHVQMLVWLQRVQQGLQQGAGKTTPAEVQQFVVQISHAARVLLFQPMLLHSVQVMSYVQSLPPYDAKTEAQPGSMRASMAYPPESATEQDRVEWLLLNLLLQFQTVYKDALCNPGIYTPTYSPGEASLFQGFFRLEEIYTHLIQRFPGVVVMSEQEMQVVTQLCQKINRHFTDGKTIRQCLETNPGSHGKQMLVQSLQLREIPSADYAVREWILPFMMTFTDLLKVLWTLWTQHAKRGAAEAEVRASCEGIARLVGERIVAQLADEELALRAAAASAPKDAAVGGGRRGGGELPSALPTATRAVSLPPLNDGLGGGLLAGLGVAAPPPAAPPVAAPAAATNGQLDGGGVGWASVVRRAPAEPPPAHPPPSRHRNAEGGSTKRTGAGAGGGATDDSTVRALVAKREQARFSRDFDAADRLREQLAKLGVTLDDQAKTWRAADGRSGSITQVNVSEIHAQKAAKSGAASLDDAEINRLVREREQARYTSDYKTADRLRDQLERHGVSLDAKWLAADGRWGQIPPVNISAAHAQKAARAGAPRLSEDERTFPPPCAAGVYLDSKENKWQGPDGASGAIVVSQLSDDDAADRLRDTLNEQCVSVDDKKNRWDASDGRSGTIEPFTCMHGTPSRGGGGKGGADGAAGADDAGDGGGGGKTGRKGANAVATAAAAAAAAAKGEGGKRVLPEKARRELAKHLRAVTSQSARQCEKALQANGDDIERAADWLISQAEAASKGSPAAAPEEAP</sequence>
<dbReference type="PANTHER" id="PTHR48125:SF10">
    <property type="entry name" value="OS12G0136300 PROTEIN"/>
    <property type="match status" value="1"/>
</dbReference>
<keyword evidence="4" id="KW-1185">Reference proteome</keyword>
<feature type="region of interest" description="Disordered" evidence="1">
    <location>
        <begin position="1"/>
        <end position="30"/>
    </location>
</feature>
<dbReference type="GO" id="GO:0004812">
    <property type="term" value="F:aminoacyl-tRNA ligase activity"/>
    <property type="evidence" value="ECO:0007669"/>
    <property type="project" value="InterPro"/>
</dbReference>
<evidence type="ECO:0000313" key="4">
    <source>
        <dbReference type="Proteomes" id="UP000013827"/>
    </source>
</evidence>
<dbReference type="GeneID" id="17259080"/>
<dbReference type="KEGG" id="ehx:EMIHUDRAFT_464758"/>
<dbReference type="AlphaFoldDB" id="A0A0D3INI2"/>
<dbReference type="Pfam" id="PF23493">
    <property type="entry name" value="CysS_C"/>
    <property type="match status" value="2"/>
</dbReference>
<organism evidence="3 4">
    <name type="scientific">Emiliania huxleyi (strain CCMP1516)</name>
    <dbReference type="NCBI Taxonomy" id="280463"/>
    <lineage>
        <taxon>Eukaryota</taxon>
        <taxon>Haptista</taxon>
        <taxon>Haptophyta</taxon>
        <taxon>Prymnesiophyceae</taxon>
        <taxon>Isochrysidales</taxon>
        <taxon>Noelaerhabdaceae</taxon>
        <taxon>Emiliania</taxon>
    </lineage>
</organism>
<feature type="region of interest" description="Disordered" evidence="1">
    <location>
        <begin position="624"/>
        <end position="660"/>
    </location>
</feature>
<dbReference type="Gene3D" id="1.10.8.10">
    <property type="entry name" value="DNA helicase RuvA subunit, C-terminal domain"/>
    <property type="match status" value="1"/>
</dbReference>
<name>A0A0D3INI2_EMIH1</name>
<proteinExistence type="predicted"/>
<evidence type="ECO:0000259" key="2">
    <source>
        <dbReference type="Pfam" id="PF23493"/>
    </source>
</evidence>
<dbReference type="InterPro" id="IPR009060">
    <property type="entry name" value="UBA-like_sf"/>
</dbReference>
<feature type="domain" description="Cysteinyl-tRNA ligase anticodon binding" evidence="2">
    <location>
        <begin position="737"/>
        <end position="770"/>
    </location>
</feature>
<dbReference type="EnsemblProtists" id="EOD12817">
    <property type="protein sequence ID" value="EOD12817"/>
    <property type="gene ID" value="EMIHUDRAFT_464758"/>
</dbReference>
<dbReference type="GO" id="GO:0005524">
    <property type="term" value="F:ATP binding"/>
    <property type="evidence" value="ECO:0007669"/>
    <property type="project" value="InterPro"/>
</dbReference>
<reference evidence="4" key="1">
    <citation type="journal article" date="2013" name="Nature">
        <title>Pan genome of the phytoplankton Emiliania underpins its global distribution.</title>
        <authorList>
            <person name="Read B.A."/>
            <person name="Kegel J."/>
            <person name="Klute M.J."/>
            <person name="Kuo A."/>
            <person name="Lefebvre S.C."/>
            <person name="Maumus F."/>
            <person name="Mayer C."/>
            <person name="Miller J."/>
            <person name="Monier A."/>
            <person name="Salamov A."/>
            <person name="Young J."/>
            <person name="Aguilar M."/>
            <person name="Claverie J.M."/>
            <person name="Frickenhaus S."/>
            <person name="Gonzalez K."/>
            <person name="Herman E.K."/>
            <person name="Lin Y.C."/>
            <person name="Napier J."/>
            <person name="Ogata H."/>
            <person name="Sarno A.F."/>
            <person name="Shmutz J."/>
            <person name="Schroeder D."/>
            <person name="de Vargas C."/>
            <person name="Verret F."/>
            <person name="von Dassow P."/>
            <person name="Valentin K."/>
            <person name="Van de Peer Y."/>
            <person name="Wheeler G."/>
            <person name="Dacks J.B."/>
            <person name="Delwiche C.F."/>
            <person name="Dyhrman S.T."/>
            <person name="Glockner G."/>
            <person name="John U."/>
            <person name="Richards T."/>
            <person name="Worden A.Z."/>
            <person name="Zhang X."/>
            <person name="Grigoriev I.V."/>
            <person name="Allen A.E."/>
            <person name="Bidle K."/>
            <person name="Borodovsky M."/>
            <person name="Bowler C."/>
            <person name="Brownlee C."/>
            <person name="Cock J.M."/>
            <person name="Elias M."/>
            <person name="Gladyshev V.N."/>
            <person name="Groth M."/>
            <person name="Guda C."/>
            <person name="Hadaegh A."/>
            <person name="Iglesias-Rodriguez M.D."/>
            <person name="Jenkins J."/>
            <person name="Jones B.M."/>
            <person name="Lawson T."/>
            <person name="Leese F."/>
            <person name="Lindquist E."/>
            <person name="Lobanov A."/>
            <person name="Lomsadze A."/>
            <person name="Malik S.B."/>
            <person name="Marsh M.E."/>
            <person name="Mackinder L."/>
            <person name="Mock T."/>
            <person name="Mueller-Roeber B."/>
            <person name="Pagarete A."/>
            <person name="Parker M."/>
            <person name="Probert I."/>
            <person name="Quesneville H."/>
            <person name="Raines C."/>
            <person name="Rensing S.A."/>
            <person name="Riano-Pachon D.M."/>
            <person name="Richier S."/>
            <person name="Rokitta S."/>
            <person name="Shiraiwa Y."/>
            <person name="Soanes D.M."/>
            <person name="van der Giezen M."/>
            <person name="Wahlund T.M."/>
            <person name="Williams B."/>
            <person name="Wilson W."/>
            <person name="Wolfe G."/>
            <person name="Wurch L.L."/>
        </authorList>
    </citation>
    <scope>NUCLEOTIDE SEQUENCE</scope>
</reference>
<feature type="compositionally biased region" description="Gly residues" evidence="1">
    <location>
        <begin position="894"/>
        <end position="905"/>
    </location>
</feature>
<evidence type="ECO:0000313" key="3">
    <source>
        <dbReference type="EnsemblProtists" id="EOD12817"/>
    </source>
</evidence>
<dbReference type="Gene3D" id="1.20.120.1910">
    <property type="entry name" value="Cysteine-tRNA ligase, C-terminal anti-codon recognition domain"/>
    <property type="match status" value="2"/>
</dbReference>
<dbReference type="InterPro" id="IPR056411">
    <property type="entry name" value="CysS_C"/>
</dbReference>
<feature type="region of interest" description="Disordered" evidence="1">
    <location>
        <begin position="871"/>
        <end position="928"/>
    </location>
</feature>
<dbReference type="PaxDb" id="2903-EOD12817"/>
<dbReference type="RefSeq" id="XP_005765246.1">
    <property type="nucleotide sequence ID" value="XM_005765189.1"/>
</dbReference>
<dbReference type="InterPro" id="IPR009080">
    <property type="entry name" value="tRNAsynth_Ia_anticodon-bd"/>
</dbReference>
<dbReference type="PANTHER" id="PTHR48125">
    <property type="entry name" value="LP07818P1"/>
    <property type="match status" value="1"/>
</dbReference>
<accession>A0A0D3INI2</accession>
<evidence type="ECO:0000256" key="1">
    <source>
        <dbReference type="SAM" id="MobiDB-lite"/>
    </source>
</evidence>
<feature type="domain" description="Cysteinyl-tRNA ligase anticodon binding" evidence="2">
    <location>
        <begin position="662"/>
        <end position="701"/>
    </location>
</feature>
<dbReference type="SUPFAM" id="SSF46934">
    <property type="entry name" value="UBA-like"/>
    <property type="match status" value="1"/>
</dbReference>